<organism evidence="2 3">
    <name type="scientific">Hymenobacter ruricola</name>
    <dbReference type="NCBI Taxonomy" id="2791023"/>
    <lineage>
        <taxon>Bacteria</taxon>
        <taxon>Pseudomonadati</taxon>
        <taxon>Bacteroidota</taxon>
        <taxon>Cytophagia</taxon>
        <taxon>Cytophagales</taxon>
        <taxon>Hymenobacteraceae</taxon>
        <taxon>Hymenobacter</taxon>
    </lineage>
</organism>
<dbReference type="InterPro" id="IPR026444">
    <property type="entry name" value="Secre_tail"/>
</dbReference>
<protein>
    <submittedName>
        <fullName evidence="2">T9SS type A sorting domain-containing protein</fullName>
    </submittedName>
</protein>
<accession>A0ABS0HXY2</accession>
<dbReference type="NCBIfam" id="TIGR04183">
    <property type="entry name" value="Por_Secre_tail"/>
    <property type="match status" value="1"/>
</dbReference>
<comment type="caution">
    <text evidence="2">The sequence shown here is derived from an EMBL/GenBank/DDBJ whole genome shotgun (WGS) entry which is preliminary data.</text>
</comment>
<dbReference type="Pfam" id="PF18962">
    <property type="entry name" value="Por_Secre_tail"/>
    <property type="match status" value="1"/>
</dbReference>
<dbReference type="EMBL" id="JADQDM010000001">
    <property type="protein sequence ID" value="MBF9219563.1"/>
    <property type="molecule type" value="Genomic_DNA"/>
</dbReference>
<keyword evidence="3" id="KW-1185">Reference proteome</keyword>
<proteinExistence type="predicted"/>
<sequence length="788" mass="78652">MAGTNTTVRTVVRSGTNIYVGGEFSSVGNVVARNVAQWDGTSWSSLGTGAANGANGPVYALVVAGSDLYVGGRFTQAGGISARSVAKWNGTSWSGLGAGIDSNSSQPSRVQALAMLGPDLYVGGNFTLAGSVSANSVAKWDGNAWSGLGSGLNNGVSGSIPDVDALAVIGTNLYVGGSFNAAGGVAASRIAKWDGSTWSALGSGIGTLTNGGVWALLPVGTDLYVGGGFTVAGGVTVDCLAKWNGSNWSRVGGAGFANGNSNGIVTGLAFVGTELYISGAFSQSAGAVASYMARWDGTTWRGVGTGLSGDFSAVAYAVLAVGNEVYVGGKFITAGGRRADNIARWDGNAWNSLAPNTPIANGLDGIVFSLAVTSNNTVYAGGLFQQAGGIAAEGIARWNGSGWSSLTSGVFSGGMQVRAIAVAGNDVYVGGIFYNVGAVPANYVAKWNGSSWSSLGSGASNGVNGFVYALAVIGSDVYVGGGFTQAGGNPASYIAKWSGTSWSSLGQGSANGVGIGSPFAAAVQALAVVGPDLYVGGYFNRAGATTVSNIARWNGTTWSGVGSGVNGSVLALAVAGPTVYAGGYFNQAGGAPANQVARWDGTTWSSLGTGPANGLTSPGYVQALAVAGSDLYVGGYFNQAGGAATQNLAKWNGSSWSSLGTGANNAVYALAALGSQLYAGGAFTAVGDENKVLNSFGIYDPSSPTAATGAALPAAVSLCPNPASEQVTFSLPPTDKPRRVQLLDVRGQLLREVHLAAGAPSVKLPVSGLPTGVYLLRCGQSTQRLMVP</sequence>
<feature type="domain" description="Secretion system C-terminal sorting" evidence="1">
    <location>
        <begin position="720"/>
        <end position="783"/>
    </location>
</feature>
<name>A0ABS0HXY2_9BACT</name>
<dbReference type="SUPFAM" id="SSF50965">
    <property type="entry name" value="Galactose oxidase, central domain"/>
    <property type="match status" value="2"/>
</dbReference>
<dbReference type="PANTHER" id="PTHR31778:SF2">
    <property type="entry name" value="BUD SITE SELECTION PROTEIN RAX2"/>
    <property type="match status" value="1"/>
</dbReference>
<gene>
    <name evidence="2" type="ORF">I2H31_00490</name>
</gene>
<evidence type="ECO:0000313" key="2">
    <source>
        <dbReference type="EMBL" id="MBF9219563.1"/>
    </source>
</evidence>
<evidence type="ECO:0000259" key="1">
    <source>
        <dbReference type="Pfam" id="PF18962"/>
    </source>
</evidence>
<dbReference type="InterPro" id="IPR011043">
    <property type="entry name" value="Gal_Oxase/kelch_b-propeller"/>
</dbReference>
<dbReference type="PANTHER" id="PTHR31778">
    <property type="entry name" value="BUD SITE SELECTION PROTEIN RAX2"/>
    <property type="match status" value="1"/>
</dbReference>
<dbReference type="Proteomes" id="UP000618931">
    <property type="component" value="Unassembled WGS sequence"/>
</dbReference>
<reference evidence="2 3" key="1">
    <citation type="submission" date="2020-11" db="EMBL/GenBank/DDBJ databases">
        <authorList>
            <person name="Kim M.K."/>
        </authorList>
    </citation>
    <scope>NUCLEOTIDE SEQUENCE [LARGE SCALE GENOMIC DNA]</scope>
    <source>
        <strain evidence="2 3">BT662</strain>
    </source>
</reference>
<evidence type="ECO:0000313" key="3">
    <source>
        <dbReference type="Proteomes" id="UP000618931"/>
    </source>
</evidence>